<dbReference type="EMBL" id="JAJGCB010000001">
    <property type="protein sequence ID" value="KAJ8995489.1"/>
    <property type="molecule type" value="Genomic_DNA"/>
</dbReference>
<organism evidence="2 3">
    <name type="scientific">Exophiala dermatitidis</name>
    <name type="common">Black yeast-like fungus</name>
    <name type="synonym">Wangiella dermatitidis</name>
    <dbReference type="NCBI Taxonomy" id="5970"/>
    <lineage>
        <taxon>Eukaryota</taxon>
        <taxon>Fungi</taxon>
        <taxon>Dikarya</taxon>
        <taxon>Ascomycota</taxon>
        <taxon>Pezizomycotina</taxon>
        <taxon>Eurotiomycetes</taxon>
        <taxon>Chaetothyriomycetidae</taxon>
        <taxon>Chaetothyriales</taxon>
        <taxon>Herpotrichiellaceae</taxon>
        <taxon>Exophiala</taxon>
    </lineage>
</organism>
<feature type="compositionally biased region" description="Polar residues" evidence="1">
    <location>
        <begin position="719"/>
        <end position="743"/>
    </location>
</feature>
<feature type="compositionally biased region" description="Polar residues" evidence="1">
    <location>
        <begin position="376"/>
        <end position="397"/>
    </location>
</feature>
<name>A0AAN6IY28_EXODE</name>
<feature type="compositionally biased region" description="Low complexity" evidence="1">
    <location>
        <begin position="514"/>
        <end position="523"/>
    </location>
</feature>
<dbReference type="Proteomes" id="UP001161757">
    <property type="component" value="Unassembled WGS sequence"/>
</dbReference>
<feature type="compositionally biased region" description="Polar residues" evidence="1">
    <location>
        <begin position="54"/>
        <end position="68"/>
    </location>
</feature>
<comment type="caution">
    <text evidence="2">The sequence shown here is derived from an EMBL/GenBank/DDBJ whole genome shotgun (WGS) entry which is preliminary data.</text>
</comment>
<protein>
    <submittedName>
        <fullName evidence="2">Uncharacterized protein</fullName>
    </submittedName>
</protein>
<feature type="region of interest" description="Disordered" evidence="1">
    <location>
        <begin position="842"/>
        <end position="1434"/>
    </location>
</feature>
<feature type="compositionally biased region" description="Polar residues" evidence="1">
    <location>
        <begin position="629"/>
        <end position="649"/>
    </location>
</feature>
<feature type="compositionally biased region" description="Low complexity" evidence="1">
    <location>
        <begin position="992"/>
        <end position="1002"/>
    </location>
</feature>
<feature type="region of interest" description="Disordered" evidence="1">
    <location>
        <begin position="1"/>
        <end position="24"/>
    </location>
</feature>
<feature type="compositionally biased region" description="Polar residues" evidence="1">
    <location>
        <begin position="967"/>
        <end position="990"/>
    </location>
</feature>
<feature type="compositionally biased region" description="Polar residues" evidence="1">
    <location>
        <begin position="1025"/>
        <end position="1051"/>
    </location>
</feature>
<feature type="compositionally biased region" description="Polar residues" evidence="1">
    <location>
        <begin position="776"/>
        <end position="787"/>
    </location>
</feature>
<reference evidence="2" key="1">
    <citation type="submission" date="2023-01" db="EMBL/GenBank/DDBJ databases">
        <title>Exophiala dermititidis isolated from Cystic Fibrosis Patient.</title>
        <authorList>
            <person name="Kurbessoian T."/>
            <person name="Crocker A."/>
            <person name="Murante D."/>
            <person name="Hogan D.A."/>
            <person name="Stajich J.E."/>
        </authorList>
    </citation>
    <scope>NUCLEOTIDE SEQUENCE</scope>
    <source>
        <strain evidence="2">Ex8</strain>
    </source>
</reference>
<accession>A0AAN6IY28</accession>
<feature type="compositionally biased region" description="Acidic residues" evidence="1">
    <location>
        <begin position="1249"/>
        <end position="1259"/>
    </location>
</feature>
<feature type="compositionally biased region" description="Low complexity" evidence="1">
    <location>
        <begin position="71"/>
        <end position="94"/>
    </location>
</feature>
<feature type="compositionally biased region" description="Polar residues" evidence="1">
    <location>
        <begin position="183"/>
        <end position="205"/>
    </location>
</feature>
<evidence type="ECO:0000313" key="3">
    <source>
        <dbReference type="Proteomes" id="UP001161757"/>
    </source>
</evidence>
<evidence type="ECO:0000313" key="2">
    <source>
        <dbReference type="EMBL" id="KAJ8995489.1"/>
    </source>
</evidence>
<evidence type="ECO:0000256" key="1">
    <source>
        <dbReference type="SAM" id="MobiDB-lite"/>
    </source>
</evidence>
<feature type="compositionally biased region" description="Polar residues" evidence="1">
    <location>
        <begin position="596"/>
        <end position="607"/>
    </location>
</feature>
<feature type="compositionally biased region" description="Low complexity" evidence="1">
    <location>
        <begin position="10"/>
        <end position="24"/>
    </location>
</feature>
<feature type="compositionally biased region" description="Polar residues" evidence="1">
    <location>
        <begin position="1390"/>
        <end position="1417"/>
    </location>
</feature>
<feature type="compositionally biased region" description="Basic and acidic residues" evidence="1">
    <location>
        <begin position="1122"/>
        <end position="1140"/>
    </location>
</feature>
<proteinExistence type="predicted"/>
<feature type="compositionally biased region" description="Low complexity" evidence="1">
    <location>
        <begin position="949"/>
        <end position="964"/>
    </location>
</feature>
<feature type="compositionally biased region" description="Low complexity" evidence="1">
    <location>
        <begin position="1067"/>
        <end position="1076"/>
    </location>
</feature>
<feature type="compositionally biased region" description="Pro residues" evidence="1">
    <location>
        <begin position="109"/>
        <end position="129"/>
    </location>
</feature>
<feature type="compositionally biased region" description="Polar residues" evidence="1">
    <location>
        <begin position="889"/>
        <end position="907"/>
    </location>
</feature>
<feature type="region of interest" description="Disordered" evidence="1">
    <location>
        <begin position="38"/>
        <end position="825"/>
    </location>
</feature>
<feature type="compositionally biased region" description="Basic and acidic residues" evidence="1">
    <location>
        <begin position="1338"/>
        <end position="1355"/>
    </location>
</feature>
<feature type="compositionally biased region" description="Polar residues" evidence="1">
    <location>
        <begin position="130"/>
        <end position="140"/>
    </location>
</feature>
<gene>
    <name evidence="2" type="ORF">HRR80_000257</name>
</gene>
<sequence>MSMFHRRSRSASASRPQTPASASAHLAATQAFLANRTSQGNLSASAAAAALRSMTPTPTPVENVQTKRTIQRQASLSALSSSGRGRSRGGLQRQTSAGSMTERTFRTPSPSPSRPPSRPQPVEHPPLPNIPQQYAGNVTAQKPKKTRAVSQGAPPTRVVSPPPTRPVNRGQSVDRYRQPEQPLPNTNAAATDETQPTDSRNSINFSRPLSPLPRSPSGLTNGERAPTSVSANAIAPAEAEEIQHNLRESANQPVKKKKKKVAPGSTEGSHLHGGTMASKPVVTPLEPVIEPQGENATEQPPQAKKKKKKKSALSGQDGYHAAPDSSSRTDSDSDSTVGSARDRRANRASGMLTKQPSIVREDWEGEQNEEAGPAQTLDQDLDSASTLPNKRSVNAANVSRKIEEPNVPSQTVNQLVTSDVQAGTTPAGREQESAASRNLRVVEPRPARGTSLSPSRSTRFSERLSSDLAAGQKHEPPPRSVSPAKPALKHHSPSPRMSPSDPYARGSSVTPSEASDISSISADGAPRRKKSVRVSFESEPEVVGIAASASSAESSKPEKKTWLPKARPALNTIESNDDMEELMKPRPQLPSFGSIRGQSFRETSESPSLPPARPSAEARTSAPVKEKGPTSSEASANVRDSTSYTTGVSSDHAVGAILANEAKRSPQPQSQGRTNEPLPPEVTSVEGVVSFSDSESEGSEDGGRTETSDVNRQAEGQRDTVQGAKQTSSLAQQRESNGESTSRPDVPVLSISPPTPGLEQGATDDGWIVEIPGGFPTSTAAESTSAQEGRDVYSTSDEDSDNDSIYSDAAEDPSELDGTGFGSIDAIVDSPVVPVASILATAVPESPLARPAQPQRQEPVRESSWQEAQARWKNIAQQTRQGPALDASASEQPQVSAAQKPIYSQVTQQQPSSAPPPSQAAPQAQRPQPPPEPPRQQASQPRRKKKTQASIAAGAASAPATAGAVQRNPQSTPRTNKPASATTAVSQPRSSAKAATAAAAAAPFRQSMRGNAPTEPEAGFRKSMRNTSMTDSGATRQQQRQSQLMTSSPAQQPRAALQKKHIPPAPAAVSPAAALAQRLPPMPIVANDSDSDSSFRKRRRRKSATPGQHAMRRSMRGAAEPTLRDTGHDHLRSQSPEPRRPFSPTMGARSMRTSMRGSMDSGVPTLRAAPTETKRSSSLFGRRQKSPPPVPAVVGFTHKARSRIADSDDEDAVPRTSKFRSRFADDSDDEVDTSHLTPVRGIPRRAGDDDSTDLEDSSEEEKPTVKTPPKLQIPANSAALSGEEPPLSPTTEKKRGLFGRLRGKKHKEEPSLPSVNSTPSAPKVDASKPSQLGFASAAERDRVIEQTRAKLEAAKDQPVAESPSSHAKLQRRHQPHRMMSDSWPLPPPNIQESGTIRPSTSDGAPFRNGSTRLTQGSMRPKEPPIEAVGRSGKKKKFPMLRKAFGLKD</sequence>
<feature type="compositionally biased region" description="Polar residues" evidence="1">
    <location>
        <begin position="407"/>
        <end position="424"/>
    </location>
</feature>
<feature type="compositionally biased region" description="Low complexity" evidence="1">
    <location>
        <begin position="684"/>
        <end position="693"/>
    </location>
</feature>